<reference evidence="4" key="2">
    <citation type="submission" date="2025-08" db="UniProtKB">
        <authorList>
            <consortium name="Ensembl"/>
        </authorList>
    </citation>
    <scope>IDENTIFICATION</scope>
</reference>
<dbReference type="Pfam" id="PF15862">
    <property type="entry name" value="Coilin_N"/>
    <property type="match status" value="1"/>
</dbReference>
<evidence type="ECO:0000259" key="2">
    <source>
        <dbReference type="Pfam" id="PF15862"/>
    </source>
</evidence>
<dbReference type="PANTHER" id="PTHR15197:SF0">
    <property type="entry name" value="COILIN"/>
    <property type="match status" value="1"/>
</dbReference>
<feature type="region of interest" description="Disordered" evidence="1">
    <location>
        <begin position="116"/>
        <end position="360"/>
    </location>
</feature>
<protein>
    <submittedName>
        <fullName evidence="4">Coilin p80</fullName>
    </submittedName>
</protein>
<dbReference type="InterPro" id="IPR056398">
    <property type="entry name" value="Tudor_Coilin"/>
</dbReference>
<feature type="compositionally biased region" description="Low complexity" evidence="1">
    <location>
        <begin position="288"/>
        <end position="302"/>
    </location>
</feature>
<evidence type="ECO:0000256" key="1">
    <source>
        <dbReference type="SAM" id="MobiDB-lite"/>
    </source>
</evidence>
<feature type="domain" description="Coilin tudor" evidence="3">
    <location>
        <begin position="393"/>
        <end position="477"/>
    </location>
</feature>
<dbReference type="EMBL" id="AYCK01016941">
    <property type="status" value="NOT_ANNOTATED_CDS"/>
    <property type="molecule type" value="Genomic_DNA"/>
</dbReference>
<dbReference type="GeneTree" id="ENSGT00390000004832"/>
<dbReference type="EMBL" id="AYCK01016940">
    <property type="status" value="NOT_ANNOTATED_CDS"/>
    <property type="molecule type" value="Genomic_DNA"/>
</dbReference>
<dbReference type="eggNOG" id="ENOG502QVWV">
    <property type="taxonomic scope" value="Eukaryota"/>
</dbReference>
<feature type="compositionally biased region" description="Low complexity" evidence="1">
    <location>
        <begin position="234"/>
        <end position="243"/>
    </location>
</feature>
<keyword evidence="5" id="KW-1185">Reference proteome</keyword>
<feature type="domain" description="Coilin N-terminal" evidence="2">
    <location>
        <begin position="15"/>
        <end position="140"/>
    </location>
</feature>
<dbReference type="OrthoDB" id="74813at2759"/>
<dbReference type="GeneID" id="103154373"/>
<accession>A0A087YNV2</accession>
<dbReference type="Proteomes" id="UP000028760">
    <property type="component" value="Unassembled WGS sequence"/>
</dbReference>
<dbReference type="GO" id="GO:0015030">
    <property type="term" value="C:Cajal body"/>
    <property type="evidence" value="ECO:0007669"/>
    <property type="project" value="TreeGrafter"/>
</dbReference>
<dbReference type="Pfam" id="PF23086">
    <property type="entry name" value="Tudor_Coilin"/>
    <property type="match status" value="1"/>
</dbReference>
<dbReference type="PANTHER" id="PTHR15197">
    <property type="entry name" value="COILIN P80"/>
    <property type="match status" value="1"/>
</dbReference>
<organism evidence="4 5">
    <name type="scientific">Poecilia formosa</name>
    <name type="common">Amazon molly</name>
    <name type="synonym">Limia formosa</name>
    <dbReference type="NCBI Taxonomy" id="48698"/>
    <lineage>
        <taxon>Eukaryota</taxon>
        <taxon>Metazoa</taxon>
        <taxon>Chordata</taxon>
        <taxon>Craniata</taxon>
        <taxon>Vertebrata</taxon>
        <taxon>Euteleostomi</taxon>
        <taxon>Actinopterygii</taxon>
        <taxon>Neopterygii</taxon>
        <taxon>Teleostei</taxon>
        <taxon>Neoteleostei</taxon>
        <taxon>Acanthomorphata</taxon>
        <taxon>Ovalentaria</taxon>
        <taxon>Atherinomorphae</taxon>
        <taxon>Cyprinodontiformes</taxon>
        <taxon>Poeciliidae</taxon>
        <taxon>Poeciliinae</taxon>
        <taxon>Poecilia</taxon>
    </lineage>
</organism>
<dbReference type="RefSeq" id="XP_007575695.1">
    <property type="nucleotide sequence ID" value="XM_007575633.2"/>
</dbReference>
<dbReference type="GO" id="GO:0000387">
    <property type="term" value="P:spliceosomal snRNP assembly"/>
    <property type="evidence" value="ECO:0007669"/>
    <property type="project" value="Ensembl"/>
</dbReference>
<dbReference type="GO" id="GO:0030576">
    <property type="term" value="P:Cajal body organization"/>
    <property type="evidence" value="ECO:0007669"/>
    <property type="project" value="Ensembl"/>
</dbReference>
<dbReference type="InterPro" id="IPR031722">
    <property type="entry name" value="Coilin_N"/>
</dbReference>
<dbReference type="Ensembl" id="ENSPFOT00000019728.2">
    <property type="protein sequence ID" value="ENSPFOP00000019705.2"/>
    <property type="gene ID" value="ENSPFOG00000019583.2"/>
</dbReference>
<dbReference type="AlphaFoldDB" id="A0A087YNV2"/>
<feature type="compositionally biased region" description="Basic and acidic residues" evidence="1">
    <location>
        <begin position="118"/>
        <end position="127"/>
    </location>
</feature>
<dbReference type="OMA" id="CEYKKQT"/>
<proteinExistence type="predicted"/>
<evidence type="ECO:0000313" key="4">
    <source>
        <dbReference type="Ensembl" id="ENSPFOP00000019705.2"/>
    </source>
</evidence>
<dbReference type="KEGG" id="pfor:103154373"/>
<dbReference type="GO" id="GO:0030620">
    <property type="term" value="F:U2 snRNA binding"/>
    <property type="evidence" value="ECO:0007669"/>
    <property type="project" value="TreeGrafter"/>
</dbReference>
<evidence type="ECO:0000313" key="5">
    <source>
        <dbReference type="Proteomes" id="UP000028760"/>
    </source>
</evidence>
<feature type="compositionally biased region" description="Low complexity" evidence="1">
    <location>
        <begin position="256"/>
        <end position="266"/>
    </location>
</feature>
<evidence type="ECO:0000259" key="3">
    <source>
        <dbReference type="Pfam" id="PF23086"/>
    </source>
</evidence>
<name>A0A087YNV2_POEFO</name>
<feature type="compositionally biased region" description="Basic residues" evidence="1">
    <location>
        <begin position="128"/>
        <end position="137"/>
    </location>
</feature>
<dbReference type="STRING" id="48698.ENSPFOP00000019705"/>
<dbReference type="InterPro" id="IPR024822">
    <property type="entry name" value="Coilin"/>
</dbReference>
<reference evidence="5" key="1">
    <citation type="submission" date="2013-10" db="EMBL/GenBank/DDBJ databases">
        <authorList>
            <person name="Schartl M."/>
            <person name="Warren W."/>
        </authorList>
    </citation>
    <scope>NUCLEOTIDE SEQUENCE [LARGE SCALE GENOMIC DNA]</scope>
    <source>
        <strain evidence="5">female</strain>
    </source>
</reference>
<feature type="compositionally biased region" description="Basic residues" evidence="1">
    <location>
        <begin position="165"/>
        <end position="175"/>
    </location>
</feature>
<dbReference type="CTD" id="8161"/>
<feature type="compositionally biased region" description="Basic and acidic residues" evidence="1">
    <location>
        <begin position="222"/>
        <end position="233"/>
    </location>
</feature>
<feature type="compositionally biased region" description="Basic and acidic residues" evidence="1">
    <location>
        <begin position="138"/>
        <end position="152"/>
    </location>
</feature>
<sequence length="498" mass="54927">MECFGVMAAHSNKFIRLRLFFDYPPPAVVGCRMCWLLVDLNTCRVVADLESVIREKFEFSRSSILSLFIEDCYLPHTENIYVVRDNDDVRVKVECLPQVNGHSSCPETAAVTCKKRQRDTAEVPSVEHKKKKKKKKRNELEDGRADGSDLVKGDNGNKMLEIKMVAKKKKKKRTVRSVDRSHPAVPEAAAASLMPFGPDKTPAGKVKTQNVSSSGPSSSSRNGDKACHEEIAKKSSASPAASKEAPHQNSNPEKSQPPSSSSQTDSSSDEVNTLKVPARTKALHPDTSSSKAAAQNQNQASSTEQPPLNRDSEEEIQLVIRRPQQPLLNIPNPGAWRGLGRGQNRRWAGGDPGECPGVRGQSDVEGFRNGTKEPDSLSNKCVVLQNEAEPVLKDYSSMPLLAAPPQVGQRIAFKLLELTENYTPEVSEYKEGTIINFDPTTKQIELELLNASQAPAEPGKFDLVYQNPDGSERVEYAVQRGSSVMERWDSLLEPRLII</sequence>
<reference evidence="4" key="3">
    <citation type="submission" date="2025-09" db="UniProtKB">
        <authorList>
            <consortium name="Ensembl"/>
        </authorList>
    </citation>
    <scope>IDENTIFICATION</scope>
</reference>
<dbReference type="GO" id="GO:0030619">
    <property type="term" value="F:U1 snRNA binding"/>
    <property type="evidence" value="ECO:0007669"/>
    <property type="project" value="TreeGrafter"/>
</dbReference>